<feature type="region of interest" description="Disordered" evidence="1">
    <location>
        <begin position="1"/>
        <end position="22"/>
    </location>
</feature>
<dbReference type="OrthoDB" id="3347613at2759"/>
<gene>
    <name evidence="2" type="ORF">DNF11_1867</name>
</gene>
<name>A0A3G2S9S5_MALR7</name>
<feature type="region of interest" description="Disordered" evidence="1">
    <location>
        <begin position="298"/>
        <end position="324"/>
    </location>
</feature>
<feature type="compositionally biased region" description="Low complexity" evidence="1">
    <location>
        <begin position="1"/>
        <end position="13"/>
    </location>
</feature>
<dbReference type="VEuPathDB" id="FungiDB:DNF11_1867"/>
<dbReference type="STRING" id="425264.A0A3G2S9S5"/>
<organism evidence="2 3">
    <name type="scientific">Malassezia restricta (strain ATCC 96810 / NBRC 103918 / CBS 7877)</name>
    <name type="common">Seborrheic dermatitis infection agent</name>
    <dbReference type="NCBI Taxonomy" id="425264"/>
    <lineage>
        <taxon>Eukaryota</taxon>
        <taxon>Fungi</taxon>
        <taxon>Dikarya</taxon>
        <taxon>Basidiomycota</taxon>
        <taxon>Ustilaginomycotina</taxon>
        <taxon>Malasseziomycetes</taxon>
        <taxon>Malasseziales</taxon>
        <taxon>Malasseziaceae</taxon>
        <taxon>Malassezia</taxon>
    </lineage>
</organism>
<evidence type="ECO:0000256" key="1">
    <source>
        <dbReference type="SAM" id="MobiDB-lite"/>
    </source>
</evidence>
<dbReference type="Proteomes" id="UP000269793">
    <property type="component" value="Chromosome III"/>
</dbReference>
<dbReference type="EMBL" id="CP033150">
    <property type="protein sequence ID" value="AYO42817.1"/>
    <property type="molecule type" value="Genomic_DNA"/>
</dbReference>
<dbReference type="AlphaFoldDB" id="A0A3G2S9S5"/>
<protein>
    <submittedName>
        <fullName evidence="2">Uncharacterized protein</fullName>
    </submittedName>
</protein>
<keyword evidence="3" id="KW-1185">Reference proteome</keyword>
<evidence type="ECO:0000313" key="2">
    <source>
        <dbReference type="EMBL" id="AYO42817.1"/>
    </source>
</evidence>
<proteinExistence type="predicted"/>
<accession>A0A3G2S9S5</accession>
<evidence type="ECO:0000313" key="3">
    <source>
        <dbReference type="Proteomes" id="UP000269793"/>
    </source>
</evidence>
<sequence length="702" mass="75883">MAAALSSPSPKASVTQPAHDMQPRSTSEVLLVCVMHDSPRLRAAWDDVFVRTVEPLCHSFARLYSSSCVMVGGVIYRSRSSRDFASPLHPLESLSYIPFVPIRHFLPRVRSALCAECMYTLDQLDGAQLESPLAEALAATIDLLDRQETRPQVIPFARAAMRSKDTQVVARHLMHVVALDTNLVVTPMGQNGPHELPAFSKRLHPHLHAQSRLDMCTYSDLVHDINKRPMSFSTIVYADTAVPAETRASLTQTAHDTLCLSRSADDRVSPSDLLGAQGSIPATISAYISGAEVTRLLRKRSSPDTASEAPNKRSRLPHTPLTPTFKMDQASFNKIIMIQQQQAKMLKNLAQYVALGQTPGSNMPSKALDQFRQRIAAQQLALKHQAERLRANKPLDLSPIIHALATITADAKEWGIHLGGSNEQAPAAPRASEETARSQLAWQGMMQWNTSSQSSPLCTLVTATCGHAQVKQNLQLPWPSMMTINGFFTIDPARLQQYFTQHRLPCALLSLCALPSSAPIQNAEYNAANYRSLATMLEQNKRAAYIQHGAPECGIVIVALSSARLPPTQAAHAPRLLAIVFHAPIPFAELGAPTTSSTSNTRGMISVPPSSSTSFPAPFMSNPFPGMAAPTAVPAMPQPMSLPLGSLSPMSAQVMGAPATAMPNSSLMTRNAAPSSMMPSFVGTQDLLSAEQLASSLGLPPM</sequence>
<reference evidence="2 3" key="1">
    <citation type="submission" date="2018-10" db="EMBL/GenBank/DDBJ databases">
        <title>Complete genome sequence of Malassezia restricta CBS 7877.</title>
        <authorList>
            <person name="Morand S.C."/>
            <person name="Bertignac M."/>
            <person name="Iltis A."/>
            <person name="Kolder I."/>
            <person name="Pirovano W."/>
            <person name="Jourdain R."/>
            <person name="Clavaud C."/>
        </authorList>
    </citation>
    <scope>NUCLEOTIDE SEQUENCE [LARGE SCALE GENOMIC DNA]</scope>
    <source>
        <strain evidence="2 3">CBS 7877</strain>
    </source>
</reference>